<keyword evidence="2" id="KW-1185">Reference proteome</keyword>
<dbReference type="AlphaFoldDB" id="A0A0N4VJG8"/>
<evidence type="ECO:0000313" key="3">
    <source>
        <dbReference type="WBParaSite" id="EVEC_0001098901-mRNA-1"/>
    </source>
</evidence>
<dbReference type="EMBL" id="UXUI01010726">
    <property type="protein sequence ID" value="VDD95563.1"/>
    <property type="molecule type" value="Genomic_DNA"/>
</dbReference>
<gene>
    <name evidence="1" type="ORF">EVEC_LOCUS10314</name>
</gene>
<dbReference type="WBParaSite" id="EVEC_0001098901-mRNA-1">
    <property type="protein sequence ID" value="EVEC_0001098901-mRNA-1"/>
    <property type="gene ID" value="EVEC_0001098901"/>
</dbReference>
<accession>A0A0N4VJG8</accession>
<sequence length="964" mass="107243">MQLVLHYDTIIMAKIFSALITLHFAFAVKQNYLRHIIEGPGIRAPVCSCIAPSSAQTAPVCSCYHPHHNVSEDQMRCIPACQASCVQSCVDLQQTLPACQVACDSTCFNSCKVATADRTPIIPHSVENSRQNQLTSQQIFATAAQQKPTLQQLIMMEKQNSGFLSGEAPLEYILNPAKKQEIERLIKSKTVQYSTRVPENALPISNKVGQANHLARFYTFAASQQGSFCNDICIQQCPETSEQNSCQDFCSAQCSPGSPVVTTNANDPQNLLLSPTSYTAVPETVTNSPQYQQPAYITQGSSIQMQQPAVVTQVEQVLSPYTMQSHIDNMNVAANSITPNIQNEIGMSQNVAVNETELKPIIFVDTAPLTETDYEQLFPLIKEKGSNIICIDICLPYCADQCVTLRTANNSSTLQGQSGSIPEPQLPTQSVTRELQSWQQQRLQMGGSQNQQMQDEVQHALNLLQPVQKEQEQYQITQQNPIRVNLAQQPLTDYHQVQKPSAIMQPASNSKNQYQEIQQPVFVQGIQQDLAAVQPPNEAHNMLQQIQQTAVLPQPSQQNDLSPQQMQQVVISGKQPEQTIYQQIQPTVPPQPLQQVYNSNQQMQQVPNPTIYVQAKQQVQDQYQQITPTLNTVQPGQQVGSRYQQVEQLATPLQSSVQSVTQTEISRQQQLIEPPTVLRRNETNLVFGSSSQENAPAISIVVCIVICMPACTAECLQKADSTSLNNFSSAPSVQSALEPSYMPLIEMRVQPDPSTAPSSPQQWIPNLEMFQQPPQQNENTGQTQNFQMQAPDQQVLQGGLRLINQSSEVQQQQYQKQYQIQQEQGTLVQNYQNLPESQPNFSMTPVNTRNNNVIIDQQFSPVNNNCAQQCGNTCQQHCVSENADPTTCNNACSVSCARICRSVQSHKREQSDLRYRLESTDVIQKLVHSVLQNSTWTNKPCIARHVDESDCLCPGILMCSVRSG</sequence>
<proteinExistence type="predicted"/>
<dbReference type="Proteomes" id="UP000274131">
    <property type="component" value="Unassembled WGS sequence"/>
</dbReference>
<reference evidence="3" key="1">
    <citation type="submission" date="2017-02" db="UniProtKB">
        <authorList>
            <consortium name="WormBaseParasite"/>
        </authorList>
    </citation>
    <scope>IDENTIFICATION</scope>
</reference>
<evidence type="ECO:0000313" key="2">
    <source>
        <dbReference type="Proteomes" id="UP000274131"/>
    </source>
</evidence>
<reference evidence="1 2" key="2">
    <citation type="submission" date="2018-10" db="EMBL/GenBank/DDBJ databases">
        <authorList>
            <consortium name="Pathogen Informatics"/>
        </authorList>
    </citation>
    <scope>NUCLEOTIDE SEQUENCE [LARGE SCALE GENOMIC DNA]</scope>
</reference>
<organism evidence="3">
    <name type="scientific">Enterobius vermicularis</name>
    <name type="common">Human pinworm</name>
    <dbReference type="NCBI Taxonomy" id="51028"/>
    <lineage>
        <taxon>Eukaryota</taxon>
        <taxon>Metazoa</taxon>
        <taxon>Ecdysozoa</taxon>
        <taxon>Nematoda</taxon>
        <taxon>Chromadorea</taxon>
        <taxon>Rhabditida</taxon>
        <taxon>Spirurina</taxon>
        <taxon>Oxyuridomorpha</taxon>
        <taxon>Oxyuroidea</taxon>
        <taxon>Oxyuridae</taxon>
        <taxon>Enterobius</taxon>
    </lineage>
</organism>
<name>A0A0N4VJG8_ENTVE</name>
<protein>
    <submittedName>
        <fullName evidence="3">Protein muscleblind</fullName>
    </submittedName>
</protein>
<evidence type="ECO:0000313" key="1">
    <source>
        <dbReference type="EMBL" id="VDD95563.1"/>
    </source>
</evidence>